<evidence type="ECO:0000313" key="4">
    <source>
        <dbReference type="EMBL" id="CAB3385319.1"/>
    </source>
</evidence>
<dbReference type="SUPFAM" id="SSF52799">
    <property type="entry name" value="(Phosphotyrosine protein) phosphatases II"/>
    <property type="match status" value="1"/>
</dbReference>
<proteinExistence type="predicted"/>
<dbReference type="PRINTS" id="PR00700">
    <property type="entry name" value="PRTYPHPHTASE"/>
</dbReference>
<dbReference type="PANTHER" id="PTHR45706:SF1">
    <property type="entry name" value="PEZ, ISOFORM A"/>
    <property type="match status" value="1"/>
</dbReference>
<dbReference type="EMBL" id="CADEPI010000405">
    <property type="protein sequence ID" value="CAB3385319.1"/>
    <property type="molecule type" value="Genomic_DNA"/>
</dbReference>
<dbReference type="AlphaFoldDB" id="A0A8S1DYQ7"/>
<dbReference type="PROSITE" id="PS50056">
    <property type="entry name" value="TYR_PHOSPHATASE_2"/>
    <property type="match status" value="1"/>
</dbReference>
<organism evidence="4 5">
    <name type="scientific">Cloeon dipterum</name>
    <dbReference type="NCBI Taxonomy" id="197152"/>
    <lineage>
        <taxon>Eukaryota</taxon>
        <taxon>Metazoa</taxon>
        <taxon>Ecdysozoa</taxon>
        <taxon>Arthropoda</taxon>
        <taxon>Hexapoda</taxon>
        <taxon>Insecta</taxon>
        <taxon>Pterygota</taxon>
        <taxon>Palaeoptera</taxon>
        <taxon>Ephemeroptera</taxon>
        <taxon>Pisciforma</taxon>
        <taxon>Baetidae</taxon>
        <taxon>Cloeon</taxon>
    </lineage>
</organism>
<feature type="compositionally biased region" description="Polar residues" evidence="1">
    <location>
        <begin position="245"/>
        <end position="255"/>
    </location>
</feature>
<keyword evidence="5" id="KW-1185">Reference proteome</keyword>
<evidence type="ECO:0000256" key="1">
    <source>
        <dbReference type="SAM" id="MobiDB-lite"/>
    </source>
</evidence>
<dbReference type="PANTHER" id="PTHR45706">
    <property type="entry name" value="TYROSINE-PROTEIN PHOSPHATASE"/>
    <property type="match status" value="1"/>
</dbReference>
<evidence type="ECO:0000259" key="2">
    <source>
        <dbReference type="PROSITE" id="PS50055"/>
    </source>
</evidence>
<dbReference type="InterPro" id="IPR016130">
    <property type="entry name" value="Tyr_Pase_AS"/>
</dbReference>
<gene>
    <name evidence="4" type="ORF">CLODIP_2_CD04834</name>
</gene>
<feature type="non-terminal residue" evidence="4">
    <location>
        <position position="1"/>
    </location>
</feature>
<dbReference type="Proteomes" id="UP000494165">
    <property type="component" value="Unassembled WGS sequence"/>
</dbReference>
<name>A0A8S1DYQ7_9INSE</name>
<protein>
    <recommendedName>
        <fullName evidence="6">Tyrosine-protein phosphatase domain-containing protein</fullName>
    </recommendedName>
</protein>
<dbReference type="SMART" id="SM00404">
    <property type="entry name" value="PTPc_motif"/>
    <property type="match status" value="1"/>
</dbReference>
<dbReference type="SMART" id="SM00194">
    <property type="entry name" value="PTPc"/>
    <property type="match status" value="1"/>
</dbReference>
<feature type="region of interest" description="Disordered" evidence="1">
    <location>
        <begin position="244"/>
        <end position="312"/>
    </location>
</feature>
<feature type="domain" description="Tyrosine specific protein phosphatases" evidence="3">
    <location>
        <begin position="509"/>
        <end position="588"/>
    </location>
</feature>
<sequence length="604" mass="68068">EEPVVTGMRSTNISGSVPELLYTPDCSVNGRMAAAGFNRAQSNRELYTPASNDKLRALLPQYRPAPDYETAIKQKYQQVAELGEARYQQLLHSSQPEIPTQCEVASQYQYYQDETNPVRHVEAVTYSTPDLQAINDTSQQQLINGIRLLHLFKQPPPYSSISSSTPDLANMLSAPSQTSHLTAHGSSPDLLNSRPSQQQLQQYHEDGTHQQQLLYAPHNPNNVHQQLTHTKSTEPIYENFPLRSSDVTETSNPHFQQPPGESNKLAAQHAAWGASPSNTATKQKKKSSWGSLLGGKSKSDSRSSLSDSRTSEVPLSTARDALCARLERKLADSQMFLEFEHIPRKKEDEPCTCALSLENISKNRYKDVVCYDYNRVRLSARGNNKNGYINASHVQLGSGISVRHYIAAQAPSRETLDLHWQMVWETGSLMIIALCTKHEQSHYPAQPSPEFTSYGDYQVQSNFLQETSHCITSQIRLQHRPSKSTRLIWVLQYTEWGDLGTPYDETHFFGFLSEVQSVREHVMLDSTASGNWPSLVHCQAGASRTGLFIMTDFLKTQLDCNKELDVPGTLLHLRMQRMLSVQTVDQYRFIHSAIINHLKLTRLI</sequence>
<dbReference type="InterPro" id="IPR000242">
    <property type="entry name" value="PTP_cat"/>
</dbReference>
<dbReference type="Pfam" id="PF00102">
    <property type="entry name" value="Y_phosphatase"/>
    <property type="match status" value="1"/>
</dbReference>
<feature type="compositionally biased region" description="Polar residues" evidence="1">
    <location>
        <begin position="178"/>
        <end position="202"/>
    </location>
</feature>
<reference evidence="4 5" key="1">
    <citation type="submission" date="2020-04" db="EMBL/GenBank/DDBJ databases">
        <authorList>
            <person name="Alioto T."/>
            <person name="Alioto T."/>
            <person name="Gomez Garrido J."/>
        </authorList>
    </citation>
    <scope>NUCLEOTIDE SEQUENCE [LARGE SCALE GENOMIC DNA]</scope>
</reference>
<evidence type="ECO:0000259" key="3">
    <source>
        <dbReference type="PROSITE" id="PS50056"/>
    </source>
</evidence>
<feature type="region of interest" description="Disordered" evidence="1">
    <location>
        <begin position="178"/>
        <end position="207"/>
    </location>
</feature>
<comment type="caution">
    <text evidence="4">The sequence shown here is derived from an EMBL/GenBank/DDBJ whole genome shotgun (WGS) entry which is preliminary data.</text>
</comment>
<feature type="compositionally biased region" description="Low complexity" evidence="1">
    <location>
        <begin position="288"/>
        <end position="308"/>
    </location>
</feature>
<dbReference type="Gene3D" id="3.90.190.10">
    <property type="entry name" value="Protein tyrosine phosphatase superfamily"/>
    <property type="match status" value="1"/>
</dbReference>
<evidence type="ECO:0000313" key="5">
    <source>
        <dbReference type="Proteomes" id="UP000494165"/>
    </source>
</evidence>
<dbReference type="PROSITE" id="PS50055">
    <property type="entry name" value="TYR_PHOSPHATASE_PTP"/>
    <property type="match status" value="1"/>
</dbReference>
<dbReference type="PROSITE" id="PS00383">
    <property type="entry name" value="TYR_PHOSPHATASE_1"/>
    <property type="match status" value="1"/>
</dbReference>
<dbReference type="GO" id="GO:0004725">
    <property type="term" value="F:protein tyrosine phosphatase activity"/>
    <property type="evidence" value="ECO:0007669"/>
    <property type="project" value="InterPro"/>
</dbReference>
<dbReference type="InterPro" id="IPR003595">
    <property type="entry name" value="Tyr_Pase_cat"/>
</dbReference>
<dbReference type="InterPro" id="IPR000387">
    <property type="entry name" value="Tyr_Pase_dom"/>
</dbReference>
<dbReference type="GO" id="GO:0048666">
    <property type="term" value="P:neuron development"/>
    <property type="evidence" value="ECO:0007669"/>
    <property type="project" value="UniProtKB-ARBA"/>
</dbReference>
<dbReference type="OrthoDB" id="10012364at2759"/>
<accession>A0A8S1DYQ7</accession>
<feature type="domain" description="Tyrosine-protein phosphatase" evidence="2">
    <location>
        <begin position="335"/>
        <end position="597"/>
    </location>
</feature>
<dbReference type="InterPro" id="IPR029021">
    <property type="entry name" value="Prot-tyrosine_phosphatase-like"/>
</dbReference>
<evidence type="ECO:0008006" key="6">
    <source>
        <dbReference type="Google" id="ProtNLM"/>
    </source>
</evidence>